<dbReference type="EMBL" id="JAPQKT010000009">
    <property type="protein sequence ID" value="KAJ5221215.1"/>
    <property type="molecule type" value="Genomic_DNA"/>
</dbReference>
<dbReference type="Proteomes" id="UP001147733">
    <property type="component" value="Unassembled WGS sequence"/>
</dbReference>
<keyword evidence="8" id="KW-1185">Reference proteome</keyword>
<dbReference type="GO" id="GO:0009074">
    <property type="term" value="P:aromatic amino acid family catabolic process"/>
    <property type="evidence" value="ECO:0007669"/>
    <property type="project" value="TreeGrafter"/>
</dbReference>
<dbReference type="SMART" id="SM00066">
    <property type="entry name" value="GAL4"/>
    <property type="match status" value="1"/>
</dbReference>
<dbReference type="PROSITE" id="PS50048">
    <property type="entry name" value="ZN2_CY6_FUNGAL_2"/>
    <property type="match status" value="1"/>
</dbReference>
<keyword evidence="4" id="KW-0539">Nucleus</keyword>
<dbReference type="GO" id="GO:0000981">
    <property type="term" value="F:DNA-binding transcription factor activity, RNA polymerase II-specific"/>
    <property type="evidence" value="ECO:0007669"/>
    <property type="project" value="InterPro"/>
</dbReference>
<keyword evidence="1" id="KW-0805">Transcription regulation</keyword>
<dbReference type="AlphaFoldDB" id="A0A9W9NJN4"/>
<dbReference type="GeneID" id="81388174"/>
<dbReference type="PANTHER" id="PTHR31644">
    <property type="entry name" value="TRANSCRIPTIONAL ACTIVATOR ARO80-RELATED"/>
    <property type="match status" value="1"/>
</dbReference>
<dbReference type="GO" id="GO:0005634">
    <property type="term" value="C:nucleus"/>
    <property type="evidence" value="ECO:0007669"/>
    <property type="project" value="TreeGrafter"/>
</dbReference>
<feature type="region of interest" description="Disordered" evidence="5">
    <location>
        <begin position="198"/>
        <end position="248"/>
    </location>
</feature>
<dbReference type="FunFam" id="4.10.240.10:FF:000032">
    <property type="entry name" value="Related to ARO80-positive transcription regulator of ARO9 and ARO10"/>
    <property type="match status" value="1"/>
</dbReference>
<dbReference type="Pfam" id="PF00172">
    <property type="entry name" value="Zn_clus"/>
    <property type="match status" value="1"/>
</dbReference>
<gene>
    <name evidence="7" type="ORF">N7469_010102</name>
</gene>
<evidence type="ECO:0000256" key="5">
    <source>
        <dbReference type="SAM" id="MobiDB-lite"/>
    </source>
</evidence>
<sequence>MDGARPSRPDRPYQRTYKACIPCRARKAKCDLGTGPDGLPIGPPCARCRREMRECIFPEKRAWERSRKRAHSFDEDEQTISPNREQSVAGTSPETVKRQPTQAHQSSQYPETTSPFQQGWSFTRHQQSPQNSHGSQIGVSPVHTTDAVMHPSHSPSQSYHEHRHRSSSTLTNSMMRTVVASGNDALNILFEAATAQDQEDSALNEADEPHRVGSKSSGPNGKARSTPRDFESPATFEPPPKSVGPVDISDVAPETLGVWEACRFVKMGWFTAREAVTFIDL</sequence>
<dbReference type="InterPro" id="IPR052780">
    <property type="entry name" value="AAA_Catabolism_Regulators"/>
</dbReference>
<accession>A0A9W9NJN4</accession>
<feature type="region of interest" description="Disordered" evidence="5">
    <location>
        <begin position="145"/>
        <end position="171"/>
    </location>
</feature>
<protein>
    <recommendedName>
        <fullName evidence="6">Zn(2)-C6 fungal-type domain-containing protein</fullName>
    </recommendedName>
</protein>
<evidence type="ECO:0000256" key="2">
    <source>
        <dbReference type="ARBA" id="ARBA00023125"/>
    </source>
</evidence>
<evidence type="ECO:0000313" key="7">
    <source>
        <dbReference type="EMBL" id="KAJ5221215.1"/>
    </source>
</evidence>
<dbReference type="Gene3D" id="4.10.240.10">
    <property type="entry name" value="Zn(2)-C6 fungal-type DNA-binding domain"/>
    <property type="match status" value="1"/>
</dbReference>
<dbReference type="SUPFAM" id="SSF57701">
    <property type="entry name" value="Zn2/Cys6 DNA-binding domain"/>
    <property type="match status" value="1"/>
</dbReference>
<keyword evidence="3" id="KW-0804">Transcription</keyword>
<evidence type="ECO:0000313" key="8">
    <source>
        <dbReference type="Proteomes" id="UP001147733"/>
    </source>
</evidence>
<dbReference type="InterPro" id="IPR001138">
    <property type="entry name" value="Zn2Cys6_DnaBD"/>
</dbReference>
<feature type="compositionally biased region" description="Polar residues" evidence="5">
    <location>
        <begin position="79"/>
        <end position="117"/>
    </location>
</feature>
<dbReference type="CDD" id="cd00067">
    <property type="entry name" value="GAL4"/>
    <property type="match status" value="1"/>
</dbReference>
<dbReference type="GO" id="GO:0045944">
    <property type="term" value="P:positive regulation of transcription by RNA polymerase II"/>
    <property type="evidence" value="ECO:0007669"/>
    <property type="project" value="TreeGrafter"/>
</dbReference>
<dbReference type="OrthoDB" id="2262349at2759"/>
<evidence type="ECO:0000256" key="1">
    <source>
        <dbReference type="ARBA" id="ARBA00023015"/>
    </source>
</evidence>
<evidence type="ECO:0000256" key="4">
    <source>
        <dbReference type="ARBA" id="ARBA00023242"/>
    </source>
</evidence>
<comment type="caution">
    <text evidence="7">The sequence shown here is derived from an EMBL/GenBank/DDBJ whole genome shotgun (WGS) entry which is preliminary data.</text>
</comment>
<organism evidence="7 8">
    <name type="scientific">Penicillium citrinum</name>
    <dbReference type="NCBI Taxonomy" id="5077"/>
    <lineage>
        <taxon>Eukaryota</taxon>
        <taxon>Fungi</taxon>
        <taxon>Dikarya</taxon>
        <taxon>Ascomycota</taxon>
        <taxon>Pezizomycotina</taxon>
        <taxon>Eurotiomycetes</taxon>
        <taxon>Eurotiomycetidae</taxon>
        <taxon>Eurotiales</taxon>
        <taxon>Aspergillaceae</taxon>
        <taxon>Penicillium</taxon>
    </lineage>
</organism>
<name>A0A9W9NJN4_PENCI</name>
<reference evidence="7" key="1">
    <citation type="submission" date="2022-11" db="EMBL/GenBank/DDBJ databases">
        <authorList>
            <person name="Petersen C."/>
        </authorList>
    </citation>
    <scope>NUCLEOTIDE SEQUENCE</scope>
    <source>
        <strain evidence="7">IBT 23319</strain>
    </source>
</reference>
<dbReference type="GO" id="GO:0003677">
    <property type="term" value="F:DNA binding"/>
    <property type="evidence" value="ECO:0007669"/>
    <property type="project" value="UniProtKB-KW"/>
</dbReference>
<proteinExistence type="predicted"/>
<evidence type="ECO:0000259" key="6">
    <source>
        <dbReference type="PROSITE" id="PS50048"/>
    </source>
</evidence>
<feature type="domain" description="Zn(2)-C6 fungal-type" evidence="6">
    <location>
        <begin position="19"/>
        <end position="57"/>
    </location>
</feature>
<feature type="region of interest" description="Disordered" evidence="5">
    <location>
        <begin position="59"/>
        <end position="117"/>
    </location>
</feature>
<dbReference type="PANTHER" id="PTHR31644:SF3">
    <property type="entry name" value="ZN(II)2CYS6 TRANSCRIPTION FACTOR (EUROFUNG)"/>
    <property type="match status" value="1"/>
</dbReference>
<dbReference type="RefSeq" id="XP_056496138.1">
    <property type="nucleotide sequence ID" value="XM_056649007.1"/>
</dbReference>
<keyword evidence="2" id="KW-0238">DNA-binding</keyword>
<dbReference type="InterPro" id="IPR036864">
    <property type="entry name" value="Zn2-C6_fun-type_DNA-bd_sf"/>
</dbReference>
<dbReference type="GO" id="GO:0008270">
    <property type="term" value="F:zinc ion binding"/>
    <property type="evidence" value="ECO:0007669"/>
    <property type="project" value="InterPro"/>
</dbReference>
<reference evidence="7" key="2">
    <citation type="journal article" date="2023" name="IMA Fungus">
        <title>Comparative genomic study of the Penicillium genus elucidates a diverse pangenome and 15 lateral gene transfer events.</title>
        <authorList>
            <person name="Petersen C."/>
            <person name="Sorensen T."/>
            <person name="Nielsen M.R."/>
            <person name="Sondergaard T.E."/>
            <person name="Sorensen J.L."/>
            <person name="Fitzpatrick D.A."/>
            <person name="Frisvad J.C."/>
            <person name="Nielsen K.L."/>
        </authorList>
    </citation>
    <scope>NUCLEOTIDE SEQUENCE</scope>
    <source>
        <strain evidence="7">IBT 23319</strain>
    </source>
</reference>
<evidence type="ECO:0000256" key="3">
    <source>
        <dbReference type="ARBA" id="ARBA00023163"/>
    </source>
</evidence>